<reference evidence="4 5" key="1">
    <citation type="submission" date="2017-12" db="EMBL/GenBank/DDBJ databases">
        <title>Taxonomic description and draft genome of Pradoshia cofamensis Gen. nov., sp. nov., a thermotolerant bacillale isolated from anterior gut of earthworm Eisenia fetida.</title>
        <authorList>
            <person name="Saha T."/>
            <person name="Chakraborty R."/>
        </authorList>
    </citation>
    <scope>NUCLEOTIDE SEQUENCE [LARGE SCALE GENOMIC DNA]</scope>
    <source>
        <strain evidence="4 5">EAG3</strain>
    </source>
</reference>
<dbReference type="PRINTS" id="PR00081">
    <property type="entry name" value="GDHRDH"/>
</dbReference>
<dbReference type="InterPro" id="IPR036291">
    <property type="entry name" value="NAD(P)-bd_dom_sf"/>
</dbReference>
<dbReference type="InterPro" id="IPR002347">
    <property type="entry name" value="SDR_fam"/>
</dbReference>
<keyword evidence="5" id="KW-1185">Reference proteome</keyword>
<evidence type="ECO:0000256" key="3">
    <source>
        <dbReference type="ARBA" id="ARBA00023002"/>
    </source>
</evidence>
<dbReference type="GO" id="GO:0016491">
    <property type="term" value="F:oxidoreductase activity"/>
    <property type="evidence" value="ECO:0007669"/>
    <property type="project" value="UniProtKB-KW"/>
</dbReference>
<dbReference type="FunFam" id="3.40.50.720:FF:000173">
    <property type="entry name" value="3-oxoacyl-[acyl-carrier protein] reductase"/>
    <property type="match status" value="1"/>
</dbReference>
<comment type="subunit">
    <text evidence="2">Homotetramer.</text>
</comment>
<dbReference type="Pfam" id="PF13561">
    <property type="entry name" value="adh_short_C2"/>
    <property type="match status" value="1"/>
</dbReference>
<keyword evidence="3" id="KW-0560">Oxidoreductase</keyword>
<dbReference type="Gene3D" id="3.40.50.720">
    <property type="entry name" value="NAD(P)-binding Rossmann-like Domain"/>
    <property type="match status" value="1"/>
</dbReference>
<sequence>MKRTALITGSASGLGRVAAERLAQDGYSIVTTYLHSKERAEAFMDELAEKYQISARALPYNAVKREAHGELLEECRKLGLHFDILLHNAGPYIQDRKTMTEYTEEEWYYMINGNLTSFFLLARELIPPMRQNGWGRIITMGFDQSNTAPGWKYRSAFAAAKSGLTSLTKTLAIEEAEHGITVNMVCPGDIVHPYKEMKEPDRNAETENVPIGRPGTGSDIARVISFLCEQDSDFITGAVIPVTGGQNVLSKYH</sequence>
<evidence type="ECO:0000256" key="2">
    <source>
        <dbReference type="ARBA" id="ARBA00011881"/>
    </source>
</evidence>
<gene>
    <name evidence="4" type="primary">fabG</name>
    <name evidence="4" type="ORF">CYL18_03885</name>
</gene>
<accession>A0A2S7N4Y1</accession>
<dbReference type="PANTHER" id="PTHR43639">
    <property type="entry name" value="OXIDOREDUCTASE, SHORT-CHAIN DEHYDROGENASE/REDUCTASE FAMILY (AFU_ORTHOLOGUE AFUA_5G02870)"/>
    <property type="match status" value="1"/>
</dbReference>
<proteinExistence type="inferred from homology"/>
<evidence type="ECO:0000313" key="4">
    <source>
        <dbReference type="EMBL" id="PQD97025.1"/>
    </source>
</evidence>
<dbReference type="RefSeq" id="WP_104848120.1">
    <property type="nucleotide sequence ID" value="NZ_PKOZ01000001.1"/>
</dbReference>
<dbReference type="PANTHER" id="PTHR43639:SF1">
    <property type="entry name" value="SHORT-CHAIN DEHYDROGENASE_REDUCTASE FAMILY PROTEIN"/>
    <property type="match status" value="1"/>
</dbReference>
<dbReference type="AlphaFoldDB" id="A0A2S7N4Y1"/>
<comment type="caution">
    <text evidence="4">The sequence shown here is derived from an EMBL/GenBank/DDBJ whole genome shotgun (WGS) entry which is preliminary data.</text>
</comment>
<evidence type="ECO:0000313" key="5">
    <source>
        <dbReference type="Proteomes" id="UP000239663"/>
    </source>
</evidence>
<name>A0A2S7N4Y1_9BACI</name>
<dbReference type="EMBL" id="PKOZ01000001">
    <property type="protein sequence ID" value="PQD97025.1"/>
    <property type="molecule type" value="Genomic_DNA"/>
</dbReference>
<comment type="similarity">
    <text evidence="1">Belongs to the short-chain dehydrogenases/reductases (SDR) family.</text>
</comment>
<dbReference type="OrthoDB" id="9803333at2"/>
<dbReference type="CDD" id="cd05233">
    <property type="entry name" value="SDR_c"/>
    <property type="match status" value="1"/>
</dbReference>
<organism evidence="4 5">
    <name type="scientific">Pradoshia eiseniae</name>
    <dbReference type="NCBI Taxonomy" id="2064768"/>
    <lineage>
        <taxon>Bacteria</taxon>
        <taxon>Bacillati</taxon>
        <taxon>Bacillota</taxon>
        <taxon>Bacilli</taxon>
        <taxon>Bacillales</taxon>
        <taxon>Bacillaceae</taxon>
        <taxon>Pradoshia</taxon>
    </lineage>
</organism>
<dbReference type="SUPFAM" id="SSF51735">
    <property type="entry name" value="NAD(P)-binding Rossmann-fold domains"/>
    <property type="match status" value="1"/>
</dbReference>
<dbReference type="Proteomes" id="UP000239663">
    <property type="component" value="Unassembled WGS sequence"/>
</dbReference>
<protein>
    <submittedName>
        <fullName evidence="4">3-oxoacyl-ACP reductase</fullName>
    </submittedName>
</protein>
<evidence type="ECO:0000256" key="1">
    <source>
        <dbReference type="ARBA" id="ARBA00006484"/>
    </source>
</evidence>